<accession>A0ABN7UFZ6</accession>
<gene>
    <name evidence="1" type="ORF">GMARGA_LOCUS5487</name>
</gene>
<sequence>METSSENLKKKKQKIDTTYMAPETLAALVSNKGVAQSLDEVGQFHIIEESTVLQNLQQQQNVPMQKMQGQVPIRKTDNETLPDMVRENNIEIIMQIDDNIVSLDIVRDLVNIPRNETRLSYSQNREGLFMLIKEKYNTAPIDSSMLAAIYKKIEYRDTAFFRSFKRKVAIKPMHQVEIETLLNKAIDKYKKQYKVSITHKTNREQIFANLRLKLASDFLLRLNFQKLEAEDITRYLIYLVNFSKINTTQSLEDIAKLFRAIEAMQIENLPNKREVLEFIELIPSSYKIPNSLPEHNIGINYTELPNLSRDHREVSKVNLIISITTMEQLTITTQREDSPRVLNGSSSTPRTYMGYFFDDTDTTYEQCQEEDTPIDDTDAQVTEPTITKDNEYEPQSALEIALAISYDQIDHIWCLPEMALDLILPELTSPINITDIKRRRSKKRYRQVYNYAKMSAENWQGFQEDLEKKIKGEKGKAKKDKSNFVLLKIYNEEELNRNWNQ</sequence>
<dbReference type="EMBL" id="CAJVQB010002339">
    <property type="protein sequence ID" value="CAG8571035.1"/>
    <property type="molecule type" value="Genomic_DNA"/>
</dbReference>
<organism evidence="1 2">
    <name type="scientific">Gigaspora margarita</name>
    <dbReference type="NCBI Taxonomy" id="4874"/>
    <lineage>
        <taxon>Eukaryota</taxon>
        <taxon>Fungi</taxon>
        <taxon>Fungi incertae sedis</taxon>
        <taxon>Mucoromycota</taxon>
        <taxon>Glomeromycotina</taxon>
        <taxon>Glomeromycetes</taxon>
        <taxon>Diversisporales</taxon>
        <taxon>Gigasporaceae</taxon>
        <taxon>Gigaspora</taxon>
    </lineage>
</organism>
<protein>
    <submittedName>
        <fullName evidence="1">2363_t:CDS:1</fullName>
    </submittedName>
</protein>
<proteinExistence type="predicted"/>
<reference evidence="1 2" key="1">
    <citation type="submission" date="2021-06" db="EMBL/GenBank/DDBJ databases">
        <authorList>
            <person name="Kallberg Y."/>
            <person name="Tangrot J."/>
            <person name="Rosling A."/>
        </authorList>
    </citation>
    <scope>NUCLEOTIDE SEQUENCE [LARGE SCALE GENOMIC DNA]</scope>
    <source>
        <strain evidence="1 2">120-4 pot B 10/14</strain>
    </source>
</reference>
<evidence type="ECO:0000313" key="2">
    <source>
        <dbReference type="Proteomes" id="UP000789901"/>
    </source>
</evidence>
<evidence type="ECO:0000313" key="1">
    <source>
        <dbReference type="EMBL" id="CAG8571035.1"/>
    </source>
</evidence>
<dbReference type="Proteomes" id="UP000789901">
    <property type="component" value="Unassembled WGS sequence"/>
</dbReference>
<name>A0ABN7UFZ6_GIGMA</name>
<comment type="caution">
    <text evidence="1">The sequence shown here is derived from an EMBL/GenBank/DDBJ whole genome shotgun (WGS) entry which is preliminary data.</text>
</comment>
<keyword evidence="2" id="KW-1185">Reference proteome</keyword>